<evidence type="ECO:0000313" key="2">
    <source>
        <dbReference type="EMBL" id="HAB3426911.1"/>
    </source>
</evidence>
<organism evidence="2">
    <name type="scientific">Salmonella enteritidis</name>
    <dbReference type="NCBI Taxonomy" id="149539"/>
    <lineage>
        <taxon>Bacteria</taxon>
        <taxon>Pseudomonadati</taxon>
        <taxon>Pseudomonadota</taxon>
        <taxon>Gammaproteobacteria</taxon>
        <taxon>Enterobacterales</taxon>
        <taxon>Enterobacteriaceae</taxon>
        <taxon>Salmonella</taxon>
    </lineage>
</organism>
<sequence>MITFSFQSEWEFFYDELFIFLSDVYIVRSILVVNFDLFHKALDGFKCFMVLSFLINLIAIPAVGFSCLIDLMWGICNDWFLYASRC</sequence>
<comment type="caution">
    <text evidence="2">The sequence shown here is derived from an EMBL/GenBank/DDBJ whole genome shotgun (WGS) entry which is preliminary data.</text>
</comment>
<keyword evidence="1" id="KW-0472">Membrane</keyword>
<dbReference type="EMBL" id="DAAGKI010000014">
    <property type="protein sequence ID" value="HAB3426911.1"/>
    <property type="molecule type" value="Genomic_DNA"/>
</dbReference>
<feature type="transmembrane region" description="Helical" evidence="1">
    <location>
        <begin position="17"/>
        <end position="38"/>
    </location>
</feature>
<evidence type="ECO:0000256" key="1">
    <source>
        <dbReference type="SAM" id="Phobius"/>
    </source>
</evidence>
<feature type="transmembrane region" description="Helical" evidence="1">
    <location>
        <begin position="50"/>
        <end position="75"/>
    </location>
</feature>
<gene>
    <name evidence="2" type="ORF">GJG62_20090</name>
</gene>
<keyword evidence="1" id="KW-1133">Transmembrane helix</keyword>
<name>A0A3Z2NSM3_SALEN</name>
<reference evidence="2" key="2">
    <citation type="submission" date="2019-02" db="EMBL/GenBank/DDBJ databases">
        <authorList>
            <consortium name="NCBI Pathogen Detection Project"/>
        </authorList>
    </citation>
    <scope>NUCLEOTIDE SEQUENCE</scope>
    <source>
        <strain evidence="2">ILBSalm5516499</strain>
    </source>
</reference>
<keyword evidence="1" id="KW-0812">Transmembrane</keyword>
<accession>A0A3Z2NSM3</accession>
<dbReference type="AlphaFoldDB" id="A0A3Z2NSM3"/>
<reference evidence="2" key="1">
    <citation type="journal article" date="2018" name="Genome Biol.">
        <title>SKESA: strategic k-mer extension for scrupulous assemblies.</title>
        <authorList>
            <person name="Souvorov A."/>
            <person name="Agarwala R."/>
            <person name="Lipman D.J."/>
        </authorList>
    </citation>
    <scope>NUCLEOTIDE SEQUENCE</scope>
    <source>
        <strain evidence="2">ILBSalm5516499</strain>
    </source>
</reference>
<protein>
    <submittedName>
        <fullName evidence="2">Uncharacterized protein</fullName>
    </submittedName>
</protein>
<proteinExistence type="predicted"/>